<name>A0A843UKN9_COLES</name>
<dbReference type="AlphaFoldDB" id="A0A843UKN9"/>
<proteinExistence type="predicted"/>
<dbReference type="EMBL" id="NMUH01000728">
    <property type="protein sequence ID" value="MQL83931.1"/>
    <property type="molecule type" value="Genomic_DNA"/>
</dbReference>
<dbReference type="Proteomes" id="UP000652761">
    <property type="component" value="Unassembled WGS sequence"/>
</dbReference>
<organism evidence="1 2">
    <name type="scientific">Colocasia esculenta</name>
    <name type="common">Wild taro</name>
    <name type="synonym">Arum esculentum</name>
    <dbReference type="NCBI Taxonomy" id="4460"/>
    <lineage>
        <taxon>Eukaryota</taxon>
        <taxon>Viridiplantae</taxon>
        <taxon>Streptophyta</taxon>
        <taxon>Embryophyta</taxon>
        <taxon>Tracheophyta</taxon>
        <taxon>Spermatophyta</taxon>
        <taxon>Magnoliopsida</taxon>
        <taxon>Liliopsida</taxon>
        <taxon>Araceae</taxon>
        <taxon>Aroideae</taxon>
        <taxon>Colocasieae</taxon>
        <taxon>Colocasia</taxon>
    </lineage>
</organism>
<evidence type="ECO:0000313" key="1">
    <source>
        <dbReference type="EMBL" id="MQL83931.1"/>
    </source>
</evidence>
<evidence type="ECO:0000313" key="2">
    <source>
        <dbReference type="Proteomes" id="UP000652761"/>
    </source>
</evidence>
<protein>
    <submittedName>
        <fullName evidence="1">Uncharacterized protein</fullName>
    </submittedName>
</protein>
<keyword evidence="2" id="KW-1185">Reference proteome</keyword>
<comment type="caution">
    <text evidence="1">The sequence shown here is derived from an EMBL/GenBank/DDBJ whole genome shotgun (WGS) entry which is preliminary data.</text>
</comment>
<sequence>AYSHPTWVGITVPGGSGSLQSISFATHQSRLESYSQQMTEKYAGEEE</sequence>
<reference evidence="1" key="1">
    <citation type="submission" date="2017-07" db="EMBL/GenBank/DDBJ databases">
        <title>Taro Niue Genome Assembly and Annotation.</title>
        <authorList>
            <person name="Atibalentja N."/>
            <person name="Keating K."/>
            <person name="Fields C.J."/>
        </authorList>
    </citation>
    <scope>NUCLEOTIDE SEQUENCE</scope>
    <source>
        <strain evidence="1">Niue_2</strain>
        <tissue evidence="1">Leaf</tissue>
    </source>
</reference>
<gene>
    <name evidence="1" type="ORF">Taro_016441</name>
</gene>
<accession>A0A843UKN9</accession>
<feature type="non-terminal residue" evidence="1">
    <location>
        <position position="1"/>
    </location>
</feature>